<evidence type="ECO:0000313" key="5">
    <source>
        <dbReference type="Proteomes" id="UP000673691"/>
    </source>
</evidence>
<dbReference type="GO" id="GO:0000398">
    <property type="term" value="P:mRNA splicing, via spliceosome"/>
    <property type="evidence" value="ECO:0007669"/>
    <property type="project" value="InterPro"/>
</dbReference>
<evidence type="ECO:0000256" key="2">
    <source>
        <dbReference type="ARBA" id="ARBA00022737"/>
    </source>
</evidence>
<dbReference type="AlphaFoldDB" id="A0A8H7ZMF2"/>
<comment type="caution">
    <text evidence="4">The sequence shown here is derived from an EMBL/GenBank/DDBJ whole genome shotgun (WGS) entry which is preliminary data.</text>
</comment>
<dbReference type="SMART" id="SM00668">
    <property type="entry name" value="CTLH"/>
    <property type="match status" value="1"/>
</dbReference>
<dbReference type="InterPro" id="IPR006595">
    <property type="entry name" value="CTLH_C"/>
</dbReference>
<dbReference type="InterPro" id="IPR045184">
    <property type="entry name" value="SMU1"/>
</dbReference>
<feature type="non-terminal residue" evidence="4">
    <location>
        <position position="270"/>
    </location>
</feature>
<evidence type="ECO:0000313" key="4">
    <source>
        <dbReference type="EMBL" id="KAG5455860.1"/>
    </source>
</evidence>
<dbReference type="PROSITE" id="PS50897">
    <property type="entry name" value="CTLH"/>
    <property type="match status" value="1"/>
</dbReference>
<dbReference type="PANTHER" id="PTHR22848">
    <property type="entry name" value="WD40 REPEAT PROTEIN"/>
    <property type="match status" value="1"/>
</dbReference>
<organism evidence="4 5">
    <name type="scientific">Olpidium bornovanus</name>
    <dbReference type="NCBI Taxonomy" id="278681"/>
    <lineage>
        <taxon>Eukaryota</taxon>
        <taxon>Fungi</taxon>
        <taxon>Fungi incertae sedis</taxon>
        <taxon>Olpidiomycota</taxon>
        <taxon>Olpidiomycotina</taxon>
        <taxon>Olpidiomycetes</taxon>
        <taxon>Olpidiales</taxon>
        <taxon>Olpidiaceae</taxon>
        <taxon>Olpidium</taxon>
    </lineage>
</organism>
<dbReference type="InterPro" id="IPR054080">
    <property type="entry name" value="TPR1-like_2nd"/>
</dbReference>
<dbReference type="PROSITE" id="PS50896">
    <property type="entry name" value="LISH"/>
    <property type="match status" value="1"/>
</dbReference>
<accession>A0A8H7ZMF2</accession>
<dbReference type="Pfam" id="PF21889">
    <property type="entry name" value="TPR1-like_2nd"/>
    <property type="match status" value="1"/>
</dbReference>
<reference evidence="4 5" key="1">
    <citation type="journal article" name="Sci. Rep.">
        <title>Genome-scale phylogenetic analyses confirm Olpidium as the closest living zoosporic fungus to the non-flagellated, terrestrial fungi.</title>
        <authorList>
            <person name="Chang Y."/>
            <person name="Rochon D."/>
            <person name="Sekimoto S."/>
            <person name="Wang Y."/>
            <person name="Chovatia M."/>
            <person name="Sandor L."/>
            <person name="Salamov A."/>
            <person name="Grigoriev I.V."/>
            <person name="Stajich J.E."/>
            <person name="Spatafora J.W."/>
        </authorList>
    </citation>
    <scope>NUCLEOTIDE SEQUENCE [LARGE SCALE GENOMIC DNA]</scope>
    <source>
        <strain evidence="4">S191</strain>
    </source>
</reference>
<keyword evidence="2" id="KW-0677">Repeat</keyword>
<keyword evidence="5" id="KW-1185">Reference proteome</keyword>
<sequence>MEGTSCLCEAVTEPQLGNATGAQDIIRMIIQYLGDEGYVASKMTVHDEANLKLYEREERTAEAKRLKKAILDGDWTEVDKLSAKPLAKNHKSFLYAVYKQQFLEYIEHREVQKAFTLLNKRLKPLEQLQTVQNEFKDLCFLLTAKSVQEAPSFKNWEGIGPEREKLAEHLQSMLDFENVGHEGSIYAAPNRLLTLLRQAVAYQIEFSRYHPTVAPVVTTLLQDYESLIIPNSVRHTMSGHSGNVKCVQFVGEDGRNIVSGSRFAEMTISL</sequence>
<dbReference type="Proteomes" id="UP000673691">
    <property type="component" value="Unassembled WGS sequence"/>
</dbReference>
<feature type="domain" description="CTLH" evidence="3">
    <location>
        <begin position="59"/>
        <end position="113"/>
    </location>
</feature>
<evidence type="ECO:0000259" key="3">
    <source>
        <dbReference type="PROSITE" id="PS50897"/>
    </source>
</evidence>
<evidence type="ECO:0000256" key="1">
    <source>
        <dbReference type="ARBA" id="ARBA00022574"/>
    </source>
</evidence>
<gene>
    <name evidence="4" type="ORF">BJ554DRAFT_4568</name>
</gene>
<dbReference type="OrthoDB" id="674604at2759"/>
<proteinExistence type="predicted"/>
<dbReference type="InterPro" id="IPR006594">
    <property type="entry name" value="LisH"/>
</dbReference>
<name>A0A8H7ZMF2_9FUNG</name>
<dbReference type="EMBL" id="JAEFCI010012670">
    <property type="protein sequence ID" value="KAG5455860.1"/>
    <property type="molecule type" value="Genomic_DNA"/>
</dbReference>
<keyword evidence="1" id="KW-0853">WD repeat</keyword>
<protein>
    <recommendedName>
        <fullName evidence="3">CTLH domain-containing protein</fullName>
    </recommendedName>
</protein>